<feature type="compositionally biased region" description="Basic and acidic residues" evidence="1">
    <location>
        <begin position="86"/>
        <end position="113"/>
    </location>
</feature>
<reference evidence="2" key="1">
    <citation type="journal article" date="2014" name="Int. J. Syst. Evol. Microbiol.">
        <title>Complete genome sequence of Corynebacterium casei LMG S-19264T (=DSM 44701T), isolated from a smear-ripened cheese.</title>
        <authorList>
            <consortium name="US DOE Joint Genome Institute (JGI-PGF)"/>
            <person name="Walter F."/>
            <person name="Albersmeier A."/>
            <person name="Kalinowski J."/>
            <person name="Ruckert C."/>
        </authorList>
    </citation>
    <scope>NUCLEOTIDE SEQUENCE</scope>
    <source>
        <strain evidence="2">JCM 13306</strain>
    </source>
</reference>
<proteinExistence type="predicted"/>
<keyword evidence="3" id="KW-1185">Reference proteome</keyword>
<accession>A0A919KHJ2</accession>
<name>A0A919KHJ2_9XANT</name>
<dbReference type="Proteomes" id="UP000623958">
    <property type="component" value="Unassembled WGS sequence"/>
</dbReference>
<feature type="region of interest" description="Disordered" evidence="1">
    <location>
        <begin position="1"/>
        <end position="45"/>
    </location>
</feature>
<sequence>MDEHHRSVPWEHKIRGAGQISDMKSIAKSSGEKKRSKGSLRPGILSANARHHAAALRGGRDAHDLGDIQLGYFQQPLLHTAVSQSDRGDADAERLAEVDSLEITRGHPDGKGT</sequence>
<comment type="caution">
    <text evidence="2">The sequence shown here is derived from an EMBL/GenBank/DDBJ whole genome shotgun (WGS) entry which is preliminary data.</text>
</comment>
<evidence type="ECO:0000313" key="3">
    <source>
        <dbReference type="Proteomes" id="UP000623958"/>
    </source>
</evidence>
<dbReference type="AlphaFoldDB" id="A0A919KHJ2"/>
<evidence type="ECO:0000313" key="2">
    <source>
        <dbReference type="EMBL" id="GHH49815.1"/>
    </source>
</evidence>
<feature type="compositionally biased region" description="Basic and acidic residues" evidence="1">
    <location>
        <begin position="1"/>
        <end position="14"/>
    </location>
</feature>
<dbReference type="EMBL" id="BNBA01000005">
    <property type="protein sequence ID" value="GHH49815.1"/>
    <property type="molecule type" value="Genomic_DNA"/>
</dbReference>
<evidence type="ECO:0000256" key="1">
    <source>
        <dbReference type="SAM" id="MobiDB-lite"/>
    </source>
</evidence>
<reference evidence="2" key="2">
    <citation type="submission" date="2020-09" db="EMBL/GenBank/DDBJ databases">
        <authorList>
            <person name="Sun Q."/>
            <person name="Ohkuma M."/>
        </authorList>
    </citation>
    <scope>NUCLEOTIDE SEQUENCE</scope>
    <source>
        <strain evidence="2">JCM 13306</strain>
    </source>
</reference>
<feature type="region of interest" description="Disordered" evidence="1">
    <location>
        <begin position="83"/>
        <end position="113"/>
    </location>
</feature>
<gene>
    <name evidence="2" type="ORF">GCM10009090_09810</name>
</gene>
<organism evidence="2 3">
    <name type="scientific">Xanthomonas boreopolis</name>
    <dbReference type="NCBI Taxonomy" id="86183"/>
    <lineage>
        <taxon>Bacteria</taxon>
        <taxon>Pseudomonadati</taxon>
        <taxon>Pseudomonadota</taxon>
        <taxon>Gammaproteobacteria</taxon>
        <taxon>Lysobacterales</taxon>
        <taxon>Lysobacteraceae</taxon>
        <taxon>Xanthomonas</taxon>
    </lineage>
</organism>
<protein>
    <submittedName>
        <fullName evidence="2">Uncharacterized protein</fullName>
    </submittedName>
</protein>